<dbReference type="InterPro" id="IPR014966">
    <property type="entry name" value="FRG-dom"/>
</dbReference>
<reference evidence="2 3" key="1">
    <citation type="submission" date="2017-10" db="EMBL/GenBank/DDBJ databases">
        <title>Sequencing the genomes of 1000 actinobacteria strains.</title>
        <authorList>
            <person name="Klenk H.-P."/>
        </authorList>
    </citation>
    <scope>NUCLEOTIDE SEQUENCE [LARGE SCALE GENOMIC DNA]</scope>
    <source>
        <strain evidence="2 3">DSM 18966</strain>
    </source>
</reference>
<accession>A0A2A9E1Z7</accession>
<protein>
    <submittedName>
        <fullName evidence="2">FRG domain-containing protein</fullName>
    </submittedName>
</protein>
<name>A0A2A9E1Z7_9MICO</name>
<dbReference type="EMBL" id="PDJG01000001">
    <property type="protein sequence ID" value="PFG32385.1"/>
    <property type="molecule type" value="Genomic_DNA"/>
</dbReference>
<evidence type="ECO:0000313" key="3">
    <source>
        <dbReference type="Proteomes" id="UP000225548"/>
    </source>
</evidence>
<feature type="domain" description="FRG" evidence="1">
    <location>
        <begin position="48"/>
        <end position="152"/>
    </location>
</feature>
<dbReference type="SMART" id="SM00901">
    <property type="entry name" value="FRG"/>
    <property type="match status" value="1"/>
</dbReference>
<dbReference type="RefSeq" id="WP_098453763.1">
    <property type="nucleotide sequence ID" value="NZ_PDJG01000001.1"/>
</dbReference>
<dbReference type="Proteomes" id="UP000225548">
    <property type="component" value="Unassembled WGS sequence"/>
</dbReference>
<organism evidence="2 3">
    <name type="scientific">Sanguibacter antarcticus</name>
    <dbReference type="NCBI Taxonomy" id="372484"/>
    <lineage>
        <taxon>Bacteria</taxon>
        <taxon>Bacillati</taxon>
        <taxon>Actinomycetota</taxon>
        <taxon>Actinomycetes</taxon>
        <taxon>Micrococcales</taxon>
        <taxon>Sanguibacteraceae</taxon>
        <taxon>Sanguibacter</taxon>
    </lineage>
</organism>
<dbReference type="OrthoDB" id="9816036at2"/>
<keyword evidence="3" id="KW-1185">Reference proteome</keyword>
<sequence>MTDPWPDWMTYESTTIKKAGIPRARRKTKVQAARDVLTAINGIALIGPTGGVVWRGQADISWRLQSKAARAGMTPAEVVKHETAMINEARIIGADGAQHMGDWEILAKMRHHGAATRLIDVTRDPLIALWFLCDDDAMVGGKSVRDQTGILLALQRESFRRINNPQKRDSYRELVSKGKDKARLMYSTPPIDPRIAAQRGSFLLHSHPVSEAESSMSELGDFTQPSTGNWMADSDDALEKICGPVMSTDRGPWCQGVEAMVALRSSSNFSRGV</sequence>
<comment type="caution">
    <text evidence="2">The sequence shown here is derived from an EMBL/GenBank/DDBJ whole genome shotgun (WGS) entry which is preliminary data.</text>
</comment>
<gene>
    <name evidence="2" type="ORF">ATL42_0212</name>
</gene>
<evidence type="ECO:0000259" key="1">
    <source>
        <dbReference type="SMART" id="SM00901"/>
    </source>
</evidence>
<dbReference type="AlphaFoldDB" id="A0A2A9E1Z7"/>
<proteinExistence type="predicted"/>
<evidence type="ECO:0000313" key="2">
    <source>
        <dbReference type="EMBL" id="PFG32385.1"/>
    </source>
</evidence>
<dbReference type="Pfam" id="PF08867">
    <property type="entry name" value="FRG"/>
    <property type="match status" value="1"/>
</dbReference>